<dbReference type="SMART" id="SM01008">
    <property type="entry name" value="Ald_Xan_dh_C"/>
    <property type="match status" value="1"/>
</dbReference>
<dbReference type="Gene3D" id="3.10.20.30">
    <property type="match status" value="1"/>
</dbReference>
<evidence type="ECO:0000259" key="6">
    <source>
        <dbReference type="PROSITE" id="PS51085"/>
    </source>
</evidence>
<gene>
    <name evidence="7" type="ORF">CHR55_09210</name>
</gene>
<proteinExistence type="inferred from homology"/>
<name>A0A2A5JDM4_RHOSG</name>
<dbReference type="SUPFAM" id="SSF54665">
    <property type="entry name" value="CO dehydrogenase molybdoprotein N-domain-like"/>
    <property type="match status" value="1"/>
</dbReference>
<comment type="similarity">
    <text evidence="1">Belongs to the xanthine dehydrogenase family.</text>
</comment>
<evidence type="ECO:0000256" key="2">
    <source>
        <dbReference type="ARBA" id="ARBA00022505"/>
    </source>
</evidence>
<dbReference type="GO" id="GO:0016491">
    <property type="term" value="F:oxidoreductase activity"/>
    <property type="evidence" value="ECO:0007669"/>
    <property type="project" value="UniProtKB-KW"/>
</dbReference>
<dbReference type="RefSeq" id="WP_029255025.1">
    <property type="nucleotide sequence ID" value="NZ_NOVD01000004.1"/>
</dbReference>
<comment type="caution">
    <text evidence="7">The sequence shown here is derived from an EMBL/GenBank/DDBJ whole genome shotgun (WGS) entry which is preliminary data.</text>
</comment>
<dbReference type="SUPFAM" id="SSF47741">
    <property type="entry name" value="CO dehydrogenase ISP C-domain like"/>
    <property type="match status" value="1"/>
</dbReference>
<dbReference type="PANTHER" id="PTHR11908">
    <property type="entry name" value="XANTHINE DEHYDROGENASE"/>
    <property type="match status" value="1"/>
</dbReference>
<dbReference type="Pfam" id="PF02738">
    <property type="entry name" value="MoCoBD_1"/>
    <property type="match status" value="1"/>
</dbReference>
<dbReference type="SUPFAM" id="SSF54292">
    <property type="entry name" value="2Fe-2S ferredoxin-like"/>
    <property type="match status" value="1"/>
</dbReference>
<accession>A0A2A5JDM4</accession>
<dbReference type="CDD" id="cd00207">
    <property type="entry name" value="fer2"/>
    <property type="match status" value="1"/>
</dbReference>
<dbReference type="InterPro" id="IPR016208">
    <property type="entry name" value="Ald_Oxase/xanthine_DH-like"/>
</dbReference>
<evidence type="ECO:0000313" key="7">
    <source>
        <dbReference type="EMBL" id="PCK27680.1"/>
    </source>
</evidence>
<dbReference type="Pfam" id="PF20256">
    <property type="entry name" value="MoCoBD_2"/>
    <property type="match status" value="1"/>
</dbReference>
<dbReference type="Gene3D" id="3.90.1170.50">
    <property type="entry name" value="Aldehyde oxidase/xanthine dehydrogenase, a/b hammerhead"/>
    <property type="match status" value="1"/>
</dbReference>
<dbReference type="SUPFAM" id="SSF56003">
    <property type="entry name" value="Molybdenum cofactor-binding domain"/>
    <property type="match status" value="1"/>
</dbReference>
<dbReference type="Gene3D" id="1.10.150.120">
    <property type="entry name" value="[2Fe-2S]-binding domain"/>
    <property type="match status" value="1"/>
</dbReference>
<dbReference type="PROSITE" id="PS00197">
    <property type="entry name" value="2FE2S_FER_1"/>
    <property type="match status" value="1"/>
</dbReference>
<dbReference type="InterPro" id="IPR037165">
    <property type="entry name" value="AldOxase/xan_DH_Mopterin-bd_sf"/>
</dbReference>
<keyword evidence="5" id="KW-0408">Iron</keyword>
<keyword evidence="3" id="KW-0479">Metal-binding</keyword>
<evidence type="ECO:0000313" key="8">
    <source>
        <dbReference type="Proteomes" id="UP000230886"/>
    </source>
</evidence>
<dbReference type="InterPro" id="IPR001041">
    <property type="entry name" value="2Fe-2S_ferredoxin-type"/>
</dbReference>
<dbReference type="Proteomes" id="UP000230886">
    <property type="component" value="Unassembled WGS sequence"/>
</dbReference>
<dbReference type="GO" id="GO:0051537">
    <property type="term" value="F:2 iron, 2 sulfur cluster binding"/>
    <property type="evidence" value="ECO:0007669"/>
    <property type="project" value="InterPro"/>
</dbReference>
<dbReference type="InterPro" id="IPR002888">
    <property type="entry name" value="2Fe-2S-bd"/>
</dbReference>
<dbReference type="Gene3D" id="3.30.365.10">
    <property type="entry name" value="Aldehyde oxidase/xanthine dehydrogenase, molybdopterin binding domain"/>
    <property type="match status" value="4"/>
</dbReference>
<evidence type="ECO:0000256" key="1">
    <source>
        <dbReference type="ARBA" id="ARBA00006849"/>
    </source>
</evidence>
<dbReference type="Pfam" id="PF01315">
    <property type="entry name" value="Ald_Xan_dh_C"/>
    <property type="match status" value="1"/>
</dbReference>
<dbReference type="PROSITE" id="PS51085">
    <property type="entry name" value="2FE2S_FER_2"/>
    <property type="match status" value="1"/>
</dbReference>
<dbReference type="GO" id="GO:0005506">
    <property type="term" value="F:iron ion binding"/>
    <property type="evidence" value="ECO:0007669"/>
    <property type="project" value="InterPro"/>
</dbReference>
<keyword evidence="2" id="KW-0500">Molybdenum</keyword>
<sequence>MKYSVDGVPRDDQPRPGQCLRTFLREHGANSVKKGCDAGDCGACSVLVDGHPTHSCIFPAHRLGGRDVVTAAGLGTPEKLHPIQQAFVDAGGFQCGFCTAGMVVTASALSVEQKSDLACSMKGNLCRCTGYRSIRDALAGTSNTETAKIGGAQGRSIAAPASARIVTGTEQYTMDFSPGEKPIGLLHVAVLGSPHAHAHITRIDTAAAEAAPGVAAVLTFQDSPDVLFSTARHEDRNDDPDDTRVFDRTVRFRGQRVAAVIAETPTQAERALSLIEVDYEVLDAVFEPDLARSPGAPLLHGDKDESSRIAEVPRNVVAALHDGVGDLDRALADATAVVEGTWKTARVQHVALETHGAAGWLDEDGRLVIRSSTQVPFLVRDELAHIFDLDRSRIRVFAKRVGGGFGGKQELLTEDLVALAVLRTGKPVAYEFSRSDQFTIAPSRHPMRVSVRAGADADGTLTALAIDVLSDAGAYGNHSIGVMFHGCAESMAVYRAATKRVDAEAVYTNNVPSGAFRGYGLGQIIFAVESAMDQLADRLGMDPFEFRRRNVVVPGDDFVDWHVEDGDLEFGSYGLDQCIDLVDSALSSGRGEAAPAGSRWQIGRGMAIAMIATIPPRGHFSDTTVALEADGRYVVNIGTAEFGNGTTTIHQQIAATELRTTVDRITIVQSDTDAGGYDTGAFGSTGTVVAGKALLIACERLRERILTRAVRLSGRGAQIDDLSPDGVETSHGCLDFATLLEGGPLAADGRHDGTPRSVSFNVHGFRVAVDTDTGRVKILQSVQAADAGTVMNPAQLRGQVEGGVGQALGAALSEEIVIEEGRVINPQLRNYHVPQIGDLPITEVLFADTYDKLGPFGAKSMSEAPFNPVAPALANAIANACGVRMYSTPMTPDRVWSELQARA</sequence>
<dbReference type="AlphaFoldDB" id="A0A2A5JDM4"/>
<feature type="domain" description="2Fe-2S ferredoxin-type" evidence="6">
    <location>
        <begin position="1"/>
        <end position="74"/>
    </location>
</feature>
<evidence type="ECO:0000256" key="4">
    <source>
        <dbReference type="ARBA" id="ARBA00023002"/>
    </source>
</evidence>
<dbReference type="InterPro" id="IPR046867">
    <property type="entry name" value="AldOxase/xan_DH_MoCoBD2"/>
</dbReference>
<dbReference type="InterPro" id="IPR006058">
    <property type="entry name" value="2Fe2S_fd_BS"/>
</dbReference>
<reference evidence="7 8" key="1">
    <citation type="submission" date="2017-07" db="EMBL/GenBank/DDBJ databases">
        <title>Draft sequence of Rhodococcus enclensis 23b-28.</title>
        <authorList>
            <person name="Besaury L."/>
            <person name="Sancelme M."/>
            <person name="Amato P."/>
            <person name="Lallement A."/>
            <person name="Delort A.-M."/>
        </authorList>
    </citation>
    <scope>NUCLEOTIDE SEQUENCE [LARGE SCALE GENOMIC DNA]</scope>
    <source>
        <strain evidence="7 8">23b-28</strain>
    </source>
</reference>
<dbReference type="InterPro" id="IPR036856">
    <property type="entry name" value="Ald_Oxase/Xan_DH_a/b_sf"/>
</dbReference>
<dbReference type="InterPro" id="IPR000674">
    <property type="entry name" value="Ald_Oxase/Xan_DH_a/b"/>
</dbReference>
<keyword evidence="4" id="KW-0560">Oxidoreductase</keyword>
<dbReference type="GeneID" id="57487782"/>
<dbReference type="InterPro" id="IPR012675">
    <property type="entry name" value="Beta-grasp_dom_sf"/>
</dbReference>
<dbReference type="EMBL" id="NOVD01000004">
    <property type="protein sequence ID" value="PCK27680.1"/>
    <property type="molecule type" value="Genomic_DNA"/>
</dbReference>
<dbReference type="PANTHER" id="PTHR11908:SF132">
    <property type="entry name" value="ALDEHYDE OXIDASE 1-RELATED"/>
    <property type="match status" value="1"/>
</dbReference>
<dbReference type="InterPro" id="IPR036010">
    <property type="entry name" value="2Fe-2S_ferredoxin-like_sf"/>
</dbReference>
<protein>
    <submittedName>
        <fullName evidence="7">Aldehyde oxidase</fullName>
    </submittedName>
</protein>
<dbReference type="Pfam" id="PF01799">
    <property type="entry name" value="Fer2_2"/>
    <property type="match status" value="1"/>
</dbReference>
<dbReference type="InterPro" id="IPR036884">
    <property type="entry name" value="2Fe-2S-bd_dom_sf"/>
</dbReference>
<organism evidence="7 8">
    <name type="scientific">Rhodococcus qingshengii</name>
    <dbReference type="NCBI Taxonomy" id="334542"/>
    <lineage>
        <taxon>Bacteria</taxon>
        <taxon>Bacillati</taxon>
        <taxon>Actinomycetota</taxon>
        <taxon>Actinomycetes</taxon>
        <taxon>Mycobacteriales</taxon>
        <taxon>Nocardiaceae</taxon>
        <taxon>Rhodococcus</taxon>
        <taxon>Rhodococcus erythropolis group</taxon>
    </lineage>
</organism>
<evidence type="ECO:0000256" key="3">
    <source>
        <dbReference type="ARBA" id="ARBA00022723"/>
    </source>
</evidence>
<dbReference type="InterPro" id="IPR008274">
    <property type="entry name" value="AldOxase/xan_DH_MoCoBD1"/>
</dbReference>
<evidence type="ECO:0000256" key="5">
    <source>
        <dbReference type="ARBA" id="ARBA00023004"/>
    </source>
</evidence>